<organism evidence="1 2">
    <name type="scientific">Phytophthora fragariae</name>
    <dbReference type="NCBI Taxonomy" id="53985"/>
    <lineage>
        <taxon>Eukaryota</taxon>
        <taxon>Sar</taxon>
        <taxon>Stramenopiles</taxon>
        <taxon>Oomycota</taxon>
        <taxon>Peronosporomycetes</taxon>
        <taxon>Peronosporales</taxon>
        <taxon>Peronosporaceae</taxon>
        <taxon>Phytophthora</taxon>
    </lineage>
</organism>
<dbReference type="AlphaFoldDB" id="A0A6G0MJA9"/>
<reference evidence="1 2" key="1">
    <citation type="submission" date="2018-09" db="EMBL/GenBank/DDBJ databases">
        <title>Genomic investigation of the strawberry pathogen Phytophthora fragariae indicates pathogenicity is determined by transcriptional variation in three key races.</title>
        <authorList>
            <person name="Adams T.M."/>
            <person name="Armitage A.D."/>
            <person name="Sobczyk M.K."/>
            <person name="Bates H.J."/>
            <person name="Dunwell J.M."/>
            <person name="Nellist C.F."/>
            <person name="Harrison R.J."/>
        </authorList>
    </citation>
    <scope>NUCLEOTIDE SEQUENCE [LARGE SCALE GENOMIC DNA]</scope>
    <source>
        <strain evidence="1 2">BC-23</strain>
    </source>
</reference>
<gene>
    <name evidence="1" type="ORF">PF004_g27861</name>
</gene>
<accession>A0A6G0MJA9</accession>
<evidence type="ECO:0000313" key="2">
    <source>
        <dbReference type="Proteomes" id="UP000476176"/>
    </source>
</evidence>
<name>A0A6G0MJA9_9STRA</name>
<evidence type="ECO:0008006" key="3">
    <source>
        <dbReference type="Google" id="ProtNLM"/>
    </source>
</evidence>
<comment type="caution">
    <text evidence="1">The sequence shown here is derived from an EMBL/GenBank/DDBJ whole genome shotgun (WGS) entry which is preliminary data.</text>
</comment>
<dbReference type="Proteomes" id="UP000476176">
    <property type="component" value="Unassembled WGS sequence"/>
</dbReference>
<protein>
    <recommendedName>
        <fullName evidence="3">RXLR phytopathogen effector protein WY-domain domain-containing protein</fullName>
    </recommendedName>
</protein>
<sequence>MDNLLTSPLLSNWVAYVEKLNANPYAMLLGKLKTSKLTATDDKLVDMIMRAKKDASTSVIAGKLEAAQLEKWLSEKQTAADVFSLLKFEGEGAYLLWRPSVRAWVAYVTKLDPHKSDDIILSVLKPYYSDEKLAQMLSFGQNHNDEIAAKWTKAVAG</sequence>
<dbReference type="EMBL" id="QXGC01004230">
    <property type="protein sequence ID" value="KAE9170482.1"/>
    <property type="molecule type" value="Genomic_DNA"/>
</dbReference>
<evidence type="ECO:0000313" key="1">
    <source>
        <dbReference type="EMBL" id="KAE9170482.1"/>
    </source>
</evidence>
<proteinExistence type="predicted"/>